<proteinExistence type="inferred from homology"/>
<dbReference type="InterPro" id="IPR002401">
    <property type="entry name" value="Cyt_P450_E_grp-I"/>
</dbReference>
<reference evidence="15 16" key="1">
    <citation type="submission" date="2018-11" db="EMBL/GenBank/DDBJ databases">
        <title>Genome assembly of Steccherinum ochraceum LE-BIN_3174, the white-rot fungus of the Steccherinaceae family (The Residual Polyporoid clade, Polyporales, Basidiomycota).</title>
        <authorList>
            <person name="Fedorova T.V."/>
            <person name="Glazunova O.A."/>
            <person name="Landesman E.O."/>
            <person name="Moiseenko K.V."/>
            <person name="Psurtseva N.V."/>
            <person name="Savinova O.S."/>
            <person name="Shakhova N.V."/>
            <person name="Tyazhelova T.V."/>
            <person name="Vasina D.V."/>
        </authorList>
    </citation>
    <scope>NUCLEOTIDE SEQUENCE [LARGE SCALE GENOMIC DNA]</scope>
    <source>
        <strain evidence="15 16">LE-BIN_3174</strain>
    </source>
</reference>
<dbReference type="EMBL" id="RWJN01000486">
    <property type="protein sequence ID" value="TCD61264.1"/>
    <property type="molecule type" value="Genomic_DNA"/>
</dbReference>
<dbReference type="PANTHER" id="PTHR46300">
    <property type="entry name" value="P450, PUTATIVE (EUROFUNG)-RELATED-RELATED"/>
    <property type="match status" value="1"/>
</dbReference>
<keyword evidence="9 14" id="KW-0560">Oxidoreductase</keyword>
<organism evidence="15 16">
    <name type="scientific">Steccherinum ochraceum</name>
    <dbReference type="NCBI Taxonomy" id="92696"/>
    <lineage>
        <taxon>Eukaryota</taxon>
        <taxon>Fungi</taxon>
        <taxon>Dikarya</taxon>
        <taxon>Basidiomycota</taxon>
        <taxon>Agaricomycotina</taxon>
        <taxon>Agaricomycetes</taxon>
        <taxon>Polyporales</taxon>
        <taxon>Steccherinaceae</taxon>
        <taxon>Steccherinum</taxon>
    </lineage>
</organism>
<comment type="caution">
    <text evidence="15">The sequence shown here is derived from an EMBL/GenBank/DDBJ whole genome shotgun (WGS) entry which is preliminary data.</text>
</comment>
<evidence type="ECO:0000256" key="4">
    <source>
        <dbReference type="ARBA" id="ARBA00010617"/>
    </source>
</evidence>
<dbReference type="AlphaFoldDB" id="A0A4R0RFW9"/>
<dbReference type="SUPFAM" id="SSF48264">
    <property type="entry name" value="Cytochrome P450"/>
    <property type="match status" value="1"/>
</dbReference>
<evidence type="ECO:0000256" key="12">
    <source>
        <dbReference type="ARBA" id="ARBA00023136"/>
    </source>
</evidence>
<keyword evidence="7 13" id="KW-0479">Metal-binding</keyword>
<dbReference type="PRINTS" id="PR00463">
    <property type="entry name" value="EP450I"/>
</dbReference>
<keyword evidence="8" id="KW-1133">Transmembrane helix</keyword>
<evidence type="ECO:0000256" key="10">
    <source>
        <dbReference type="ARBA" id="ARBA00023004"/>
    </source>
</evidence>
<dbReference type="InterPro" id="IPR036396">
    <property type="entry name" value="Cyt_P450_sf"/>
</dbReference>
<evidence type="ECO:0008006" key="17">
    <source>
        <dbReference type="Google" id="ProtNLM"/>
    </source>
</evidence>
<feature type="binding site" description="axial binding residue" evidence="13">
    <location>
        <position position="441"/>
    </location>
    <ligand>
        <name>heme</name>
        <dbReference type="ChEBI" id="CHEBI:30413"/>
    </ligand>
    <ligandPart>
        <name>Fe</name>
        <dbReference type="ChEBI" id="CHEBI:18248"/>
    </ligandPart>
</feature>
<dbReference type="GO" id="GO:0004497">
    <property type="term" value="F:monooxygenase activity"/>
    <property type="evidence" value="ECO:0007669"/>
    <property type="project" value="UniProtKB-KW"/>
</dbReference>
<dbReference type="OrthoDB" id="2789670at2759"/>
<evidence type="ECO:0000256" key="7">
    <source>
        <dbReference type="ARBA" id="ARBA00022723"/>
    </source>
</evidence>
<comment type="similarity">
    <text evidence="4 14">Belongs to the cytochrome P450 family.</text>
</comment>
<sequence>MHVIASFAVGFGLLWTVVTWFRKPKYPLPPGPKPLPIIGNVLDMPSVRPWEKYREWCKQYDSDLVHLDLPGNPAVIVGSVAAATDLFEKRSHNYSDRIRYVVAEMMGWDFNIVIMPYTAQWRAHRKLFHQHFQQSAVDRYIPVQTKYARGFLSWTLNAPTEAREHARRMITSIIVSVTYGKEVSGMDDPFVKMAQMGVEGFSVSMIPGVYWVEFLPFLRHIPSWVPGTTSRKLAEKYRSFVVDTRDKPYAEVKKSVDDGTAALSLAATMYSDVRTEHGGTAEEAVADETARNVAGLAYSAAADTTTFSCEALLLAFALYPRVQKKAQAELDRVVGPHRLPDTDDLAQLPYVRAVVMEAQRWLPIVPFGVPHAAMADDTYEGNWIGKGTVMIPNIWAMLKNPEEYPDPDDFIPERFINDKGEFRTDVRDPLTMAFGFGRRICPGKFFAINILNLYAASVLHAFEITPGSDEHGKTRKLSTEMMSGLISKPKDVPTGLKPRSEAVARLIREAAAELEL</sequence>
<keyword evidence="16" id="KW-1185">Reference proteome</keyword>
<evidence type="ECO:0000256" key="13">
    <source>
        <dbReference type="PIRSR" id="PIRSR602401-1"/>
    </source>
</evidence>
<accession>A0A4R0RFW9</accession>
<evidence type="ECO:0000256" key="11">
    <source>
        <dbReference type="ARBA" id="ARBA00023033"/>
    </source>
</evidence>
<evidence type="ECO:0000313" key="15">
    <source>
        <dbReference type="EMBL" id="TCD61264.1"/>
    </source>
</evidence>
<dbReference type="InterPro" id="IPR001128">
    <property type="entry name" value="Cyt_P450"/>
</dbReference>
<evidence type="ECO:0000256" key="3">
    <source>
        <dbReference type="ARBA" id="ARBA00005179"/>
    </source>
</evidence>
<evidence type="ECO:0000256" key="8">
    <source>
        <dbReference type="ARBA" id="ARBA00022989"/>
    </source>
</evidence>
<evidence type="ECO:0000256" key="14">
    <source>
        <dbReference type="RuleBase" id="RU000461"/>
    </source>
</evidence>
<dbReference type="InterPro" id="IPR050364">
    <property type="entry name" value="Cytochrome_P450_fung"/>
</dbReference>
<evidence type="ECO:0000256" key="6">
    <source>
        <dbReference type="ARBA" id="ARBA00022692"/>
    </source>
</evidence>
<comment type="pathway">
    <text evidence="3">Secondary metabolite biosynthesis.</text>
</comment>
<keyword evidence="5 13" id="KW-0349">Heme</keyword>
<dbReference type="GO" id="GO:0005506">
    <property type="term" value="F:iron ion binding"/>
    <property type="evidence" value="ECO:0007669"/>
    <property type="project" value="InterPro"/>
</dbReference>
<evidence type="ECO:0000256" key="2">
    <source>
        <dbReference type="ARBA" id="ARBA00004167"/>
    </source>
</evidence>
<dbReference type="GO" id="GO:0020037">
    <property type="term" value="F:heme binding"/>
    <property type="evidence" value="ECO:0007669"/>
    <property type="project" value="InterPro"/>
</dbReference>
<dbReference type="Gene3D" id="1.10.630.10">
    <property type="entry name" value="Cytochrome P450"/>
    <property type="match status" value="1"/>
</dbReference>
<evidence type="ECO:0000256" key="9">
    <source>
        <dbReference type="ARBA" id="ARBA00023002"/>
    </source>
</evidence>
<comment type="subcellular location">
    <subcellularLocation>
        <location evidence="2">Membrane</location>
        <topology evidence="2">Single-pass membrane protein</topology>
    </subcellularLocation>
</comment>
<comment type="cofactor">
    <cofactor evidence="1 13">
        <name>heme</name>
        <dbReference type="ChEBI" id="CHEBI:30413"/>
    </cofactor>
</comment>
<keyword evidence="6" id="KW-0812">Transmembrane</keyword>
<keyword evidence="10 13" id="KW-0408">Iron</keyword>
<evidence type="ECO:0000256" key="1">
    <source>
        <dbReference type="ARBA" id="ARBA00001971"/>
    </source>
</evidence>
<dbReference type="PROSITE" id="PS00086">
    <property type="entry name" value="CYTOCHROME_P450"/>
    <property type="match status" value="1"/>
</dbReference>
<dbReference type="GO" id="GO:0016020">
    <property type="term" value="C:membrane"/>
    <property type="evidence" value="ECO:0007669"/>
    <property type="project" value="UniProtKB-SubCell"/>
</dbReference>
<evidence type="ECO:0000256" key="5">
    <source>
        <dbReference type="ARBA" id="ARBA00022617"/>
    </source>
</evidence>
<protein>
    <recommendedName>
        <fullName evidence="17">Cytochrome P450</fullName>
    </recommendedName>
</protein>
<dbReference type="PANTHER" id="PTHR46300:SF7">
    <property type="entry name" value="P450, PUTATIVE (EUROFUNG)-RELATED"/>
    <property type="match status" value="1"/>
</dbReference>
<gene>
    <name evidence="15" type="ORF">EIP91_008697</name>
</gene>
<dbReference type="CDD" id="cd11065">
    <property type="entry name" value="CYP64-like"/>
    <property type="match status" value="1"/>
</dbReference>
<dbReference type="GO" id="GO:0016705">
    <property type="term" value="F:oxidoreductase activity, acting on paired donors, with incorporation or reduction of molecular oxygen"/>
    <property type="evidence" value="ECO:0007669"/>
    <property type="project" value="InterPro"/>
</dbReference>
<dbReference type="Proteomes" id="UP000292702">
    <property type="component" value="Unassembled WGS sequence"/>
</dbReference>
<dbReference type="Pfam" id="PF00067">
    <property type="entry name" value="p450"/>
    <property type="match status" value="1"/>
</dbReference>
<evidence type="ECO:0000313" key="16">
    <source>
        <dbReference type="Proteomes" id="UP000292702"/>
    </source>
</evidence>
<name>A0A4R0RFW9_9APHY</name>
<keyword evidence="11 14" id="KW-0503">Monooxygenase</keyword>
<dbReference type="InterPro" id="IPR017972">
    <property type="entry name" value="Cyt_P450_CS"/>
</dbReference>
<dbReference type="STRING" id="92696.A0A4R0RFW9"/>
<keyword evidence="12" id="KW-0472">Membrane</keyword>